<protein>
    <submittedName>
        <fullName evidence="3">Uncharacterized protein</fullName>
    </submittedName>
</protein>
<dbReference type="AlphaFoldDB" id="A0A7K1FNA2"/>
<sequence length="662" mass="67844">MSTIRRSVGVLLAAGLLITACGTPPPDIVAGPTSSPVVMTTSSPVSGGTAAASTTSDGAATGAVPDGMSARALTPGTPLPALSLPEVSSPVTAGAVPAGLAGPWWMQAPDWLAVGWFASGDAGPSGTSSLGYLITGAQDTGPITDDGRTYGNEIVFTTTQLGDRTVGWSWTRGAAFDRYGLPATARLTWQLSDGRWIHVWQENLDDSAGYEPDLAAARDPSPELVAFATGLVEQPTALRRSVLLRSGVPGFDQVVSVDGPSVEGQMQPAVALCPAAVLPAELRDRCVVVAVQSAPIPDVPDGGMVSISTVSGEDGPGEHVTLGDSWAELWPGRSAQTISDNFASVLVRRPADADLTDEQLVALAVSVEVDPALTAGQSWYEPPFSRSLGVDAVEQPGTDATTLTTAPPTTDPEPSGEPLDVTPVDLLVRPVQPPSSVGLGFPGRTVSSWTWYAPDSLIVDFAPTAGSDDQLTLMTGPEDGVSWSEPYGGRPVDIDGASGTLWDDEGIQTLTWTVDGFRYDLTDWSADLPALARSATPEPATLLPSAALPAALPAGCELFDVDAERQREDGTTSSRSSMSCAGGTMLDIAVTAADGLFPKAVRAADLRPVTVDGSAIAGGTLLADPTSGIVALRTADGRAVSVQGATSADLLTASVALALSLV</sequence>
<feature type="compositionally biased region" description="Low complexity" evidence="1">
    <location>
        <begin position="398"/>
        <end position="408"/>
    </location>
</feature>
<feature type="signal peptide" evidence="2">
    <location>
        <begin position="1"/>
        <end position="22"/>
    </location>
</feature>
<feature type="chain" id="PRO_5038949244" evidence="2">
    <location>
        <begin position="23"/>
        <end position="662"/>
    </location>
</feature>
<feature type="region of interest" description="Disordered" evidence="1">
    <location>
        <begin position="398"/>
        <end position="417"/>
    </location>
</feature>
<keyword evidence="4" id="KW-1185">Reference proteome</keyword>
<feature type="compositionally biased region" description="Low complexity" evidence="1">
    <location>
        <begin position="39"/>
        <end position="63"/>
    </location>
</feature>
<evidence type="ECO:0000256" key="2">
    <source>
        <dbReference type="SAM" id="SignalP"/>
    </source>
</evidence>
<dbReference type="PROSITE" id="PS51257">
    <property type="entry name" value="PROKAR_LIPOPROTEIN"/>
    <property type="match status" value="1"/>
</dbReference>
<reference evidence="3 4" key="1">
    <citation type="submission" date="2019-11" db="EMBL/GenBank/DDBJ databases">
        <authorList>
            <person name="Jiang L.-Q."/>
        </authorList>
    </citation>
    <scope>NUCLEOTIDE SEQUENCE [LARGE SCALE GENOMIC DNA]</scope>
    <source>
        <strain evidence="3 4">YIM 132087</strain>
    </source>
</reference>
<organism evidence="3 4">
    <name type="scientific">Nakamurella alba</name>
    <dbReference type="NCBI Taxonomy" id="2665158"/>
    <lineage>
        <taxon>Bacteria</taxon>
        <taxon>Bacillati</taxon>
        <taxon>Actinomycetota</taxon>
        <taxon>Actinomycetes</taxon>
        <taxon>Nakamurellales</taxon>
        <taxon>Nakamurellaceae</taxon>
        <taxon>Nakamurella</taxon>
    </lineage>
</organism>
<dbReference type="Proteomes" id="UP000460221">
    <property type="component" value="Unassembled WGS sequence"/>
</dbReference>
<gene>
    <name evidence="3" type="ORF">GIS00_17045</name>
</gene>
<feature type="region of interest" description="Disordered" evidence="1">
    <location>
        <begin position="39"/>
        <end position="67"/>
    </location>
</feature>
<keyword evidence="2" id="KW-0732">Signal</keyword>
<name>A0A7K1FNA2_9ACTN</name>
<dbReference type="RefSeq" id="WP_154769605.1">
    <property type="nucleotide sequence ID" value="NZ_WLYK01000006.1"/>
</dbReference>
<comment type="caution">
    <text evidence="3">The sequence shown here is derived from an EMBL/GenBank/DDBJ whole genome shotgun (WGS) entry which is preliminary data.</text>
</comment>
<evidence type="ECO:0000313" key="3">
    <source>
        <dbReference type="EMBL" id="MTD15642.1"/>
    </source>
</evidence>
<evidence type="ECO:0000256" key="1">
    <source>
        <dbReference type="SAM" id="MobiDB-lite"/>
    </source>
</evidence>
<dbReference type="EMBL" id="WLYK01000006">
    <property type="protein sequence ID" value="MTD15642.1"/>
    <property type="molecule type" value="Genomic_DNA"/>
</dbReference>
<accession>A0A7K1FNA2</accession>
<evidence type="ECO:0000313" key="4">
    <source>
        <dbReference type="Proteomes" id="UP000460221"/>
    </source>
</evidence>
<proteinExistence type="predicted"/>